<reference evidence="3 5" key="2">
    <citation type="submission" date="2021-03" db="EMBL/GenBank/DDBJ databases">
        <title>Mucilaginibacter strains isolated from gold and copper mining confer multi heavy-metal resistance.</title>
        <authorList>
            <person name="Li Y."/>
        </authorList>
    </citation>
    <scope>NUCLEOTIDE SEQUENCE [LARGE SCALE GENOMIC DNA]</scope>
    <source>
        <strain evidence="3 5">P2-4</strain>
    </source>
</reference>
<dbReference type="EMBL" id="CP071880">
    <property type="protein sequence ID" value="QTE47323.1"/>
    <property type="molecule type" value="Genomic_DNA"/>
</dbReference>
<gene>
    <name evidence="2" type="ORF">DIU31_010390</name>
    <name evidence="3" type="ORF">J3L21_17230</name>
</gene>
<keyword evidence="2" id="KW-0378">Hydrolase</keyword>
<dbReference type="Proteomes" id="UP000250557">
    <property type="component" value="Chromosome"/>
</dbReference>
<dbReference type="InterPro" id="IPR000073">
    <property type="entry name" value="AB_hydrolase_1"/>
</dbReference>
<evidence type="ECO:0000313" key="4">
    <source>
        <dbReference type="Proteomes" id="UP000250557"/>
    </source>
</evidence>
<dbReference type="GO" id="GO:0016787">
    <property type="term" value="F:hydrolase activity"/>
    <property type="evidence" value="ECO:0007669"/>
    <property type="project" value="UniProtKB-KW"/>
</dbReference>
<dbReference type="Pfam" id="PF12697">
    <property type="entry name" value="Abhydrolase_6"/>
    <property type="match status" value="1"/>
</dbReference>
<evidence type="ECO:0000313" key="2">
    <source>
        <dbReference type="EMBL" id="QEM03901.1"/>
    </source>
</evidence>
<dbReference type="SUPFAM" id="SSF53474">
    <property type="entry name" value="alpha/beta-Hydrolases"/>
    <property type="match status" value="1"/>
</dbReference>
<protein>
    <submittedName>
        <fullName evidence="2">Alpha/beta hydrolase</fullName>
    </submittedName>
</protein>
<feature type="domain" description="AB hydrolase-1" evidence="1">
    <location>
        <begin position="43"/>
        <end position="207"/>
    </location>
</feature>
<organism evidence="2 4">
    <name type="scientific">Mucilaginibacter rubeus</name>
    <dbReference type="NCBI Taxonomy" id="2027860"/>
    <lineage>
        <taxon>Bacteria</taxon>
        <taxon>Pseudomonadati</taxon>
        <taxon>Bacteroidota</taxon>
        <taxon>Sphingobacteriia</taxon>
        <taxon>Sphingobacteriales</taxon>
        <taxon>Sphingobacteriaceae</taxon>
        <taxon>Mucilaginibacter</taxon>
    </lineage>
</organism>
<dbReference type="Proteomes" id="UP000663940">
    <property type="component" value="Chromosome"/>
</dbReference>
<evidence type="ECO:0000259" key="1">
    <source>
        <dbReference type="Pfam" id="PF12697"/>
    </source>
</evidence>
<dbReference type="EMBL" id="CP043451">
    <property type="protein sequence ID" value="QEM03901.1"/>
    <property type="molecule type" value="Genomic_DNA"/>
</dbReference>
<keyword evidence="5" id="KW-1185">Reference proteome</keyword>
<dbReference type="InterPro" id="IPR029058">
    <property type="entry name" value="AB_hydrolase_fold"/>
</dbReference>
<dbReference type="Gene3D" id="3.40.50.1820">
    <property type="entry name" value="alpha/beta hydrolase"/>
    <property type="match status" value="1"/>
</dbReference>
<accession>A0AAE6JEF6</accession>
<dbReference type="RefSeq" id="WP_112652282.1">
    <property type="nucleotide sequence ID" value="NZ_CP043451.1"/>
</dbReference>
<name>A0AAE6JEF6_9SPHI</name>
<dbReference type="AlphaFoldDB" id="A0AAE6JEF6"/>
<evidence type="ECO:0000313" key="5">
    <source>
        <dbReference type="Proteomes" id="UP000663940"/>
    </source>
</evidence>
<proteinExistence type="predicted"/>
<reference evidence="2 4" key="1">
    <citation type="submission" date="2019-08" db="EMBL/GenBank/DDBJ databases">
        <title>Comparative genome analysis confer to the adaptation heavy metal polluted environment.</title>
        <authorList>
            <person name="Li Y."/>
        </authorList>
    </citation>
    <scope>NUCLEOTIDE SEQUENCE [LARGE SCALE GENOMIC DNA]</scope>
    <source>
        <strain evidence="2 4">P2</strain>
    </source>
</reference>
<evidence type="ECO:0000313" key="3">
    <source>
        <dbReference type="EMBL" id="QTE47323.1"/>
    </source>
</evidence>
<sequence>MSRIYLIAGLGADTRVYNNINLSDEHEVITVDWIEPNSKDTLVSYAQKLIYQYNIKSNSVLIGNSLGGIVAVKMAKLIPVEKVILISSIKTSDEAPWYFSLFRALPVYKLVPGKVFNLMGFMIKPLFGHMSQEDAWLFSDMLKRSSPVFMKWAMYAILHWKNEAIPPNLYHITGDMDLVFDYKRIKNATIVKGGTHIMIFDKAKEINKLLKGILKK</sequence>